<accession>A0A1J9QJ14</accession>
<dbReference type="Proteomes" id="UP000242791">
    <property type="component" value="Unassembled WGS sequence"/>
</dbReference>
<evidence type="ECO:0000313" key="3">
    <source>
        <dbReference type="Proteomes" id="UP000242791"/>
    </source>
</evidence>
<comment type="caution">
    <text evidence="2">The sequence shown here is derived from an EMBL/GenBank/DDBJ whole genome shotgun (WGS) entry which is preliminary data.</text>
</comment>
<dbReference type="AlphaFoldDB" id="A0A1J9QJ14"/>
<feature type="region of interest" description="Disordered" evidence="1">
    <location>
        <begin position="110"/>
        <end position="132"/>
    </location>
</feature>
<organism evidence="2 3">
    <name type="scientific">Blastomyces percursus</name>
    <dbReference type="NCBI Taxonomy" id="1658174"/>
    <lineage>
        <taxon>Eukaryota</taxon>
        <taxon>Fungi</taxon>
        <taxon>Dikarya</taxon>
        <taxon>Ascomycota</taxon>
        <taxon>Pezizomycotina</taxon>
        <taxon>Eurotiomycetes</taxon>
        <taxon>Eurotiomycetidae</taxon>
        <taxon>Onygenales</taxon>
        <taxon>Ajellomycetaceae</taxon>
        <taxon>Blastomyces</taxon>
    </lineage>
</organism>
<name>A0A1J9QJ14_9EURO</name>
<gene>
    <name evidence="2" type="ORF">ACJ73_08903</name>
</gene>
<dbReference type="EMBL" id="LGTZ01002273">
    <property type="protein sequence ID" value="OJD16175.1"/>
    <property type="molecule type" value="Genomic_DNA"/>
</dbReference>
<reference evidence="2 3" key="1">
    <citation type="submission" date="2015-08" db="EMBL/GenBank/DDBJ databases">
        <title>Emmonsia species relationships and genome sequence.</title>
        <authorList>
            <person name="Cuomo C.A."/>
            <person name="Schwartz I.S."/>
            <person name="Kenyon C."/>
            <person name="De Hoog G.S."/>
            <person name="Govender N.P."/>
            <person name="Botha A."/>
            <person name="Moreno L."/>
            <person name="De Vries M."/>
            <person name="Munoz J.F."/>
            <person name="Stielow J.B."/>
        </authorList>
    </citation>
    <scope>NUCLEOTIDE SEQUENCE [LARGE SCALE GENOMIC DNA]</scope>
    <source>
        <strain evidence="2 3">EI222</strain>
    </source>
</reference>
<proteinExistence type="predicted"/>
<keyword evidence="3" id="KW-1185">Reference proteome</keyword>
<protein>
    <submittedName>
        <fullName evidence="2">Uncharacterized protein</fullName>
    </submittedName>
</protein>
<dbReference type="VEuPathDB" id="FungiDB:ACJ73_08903"/>
<evidence type="ECO:0000256" key="1">
    <source>
        <dbReference type="SAM" id="MobiDB-lite"/>
    </source>
</evidence>
<evidence type="ECO:0000313" key="2">
    <source>
        <dbReference type="EMBL" id="OJD16175.1"/>
    </source>
</evidence>
<feature type="compositionally biased region" description="Acidic residues" evidence="1">
    <location>
        <begin position="116"/>
        <end position="132"/>
    </location>
</feature>
<sequence length="132" mass="15140">MALPSNSVSLALTQTLQMAALNTLPPHYLSLLRMFFLVFQRKSQPYILLALFAAHTSITCWRHIRNVYFATMEIRYNDELFEAVRLFAEKNSTGVSHVIASTRTRHSLALRKENDENNSDIDSGDEEEDFDT</sequence>